<evidence type="ECO:0000256" key="5">
    <source>
        <dbReference type="SAM" id="Phobius"/>
    </source>
</evidence>
<comment type="subcellular location">
    <subcellularLocation>
        <location evidence="1">Membrane</location>
        <topology evidence="1">Multi-pass membrane protein</topology>
    </subcellularLocation>
</comment>
<name>A0A2P6MRD8_9EUKA</name>
<dbReference type="InParanoid" id="A0A2P6MRD8"/>
<gene>
    <name evidence="7" type="ORF">PROFUN_12017</name>
</gene>
<keyword evidence="8" id="KW-1185">Reference proteome</keyword>
<dbReference type="STRING" id="1890364.A0A2P6MRD8"/>
<evidence type="ECO:0000256" key="2">
    <source>
        <dbReference type="ARBA" id="ARBA00022692"/>
    </source>
</evidence>
<feature type="transmembrane region" description="Helical" evidence="5">
    <location>
        <begin position="285"/>
        <end position="305"/>
    </location>
</feature>
<feature type="transmembrane region" description="Helical" evidence="5">
    <location>
        <begin position="311"/>
        <end position="330"/>
    </location>
</feature>
<dbReference type="GO" id="GO:0016020">
    <property type="term" value="C:membrane"/>
    <property type="evidence" value="ECO:0007669"/>
    <property type="project" value="UniProtKB-SubCell"/>
</dbReference>
<dbReference type="Pfam" id="PF03151">
    <property type="entry name" value="TPT"/>
    <property type="match status" value="1"/>
</dbReference>
<dbReference type="OrthoDB" id="417037at2759"/>
<dbReference type="InterPro" id="IPR037185">
    <property type="entry name" value="EmrE-like"/>
</dbReference>
<comment type="caution">
    <text evidence="7">The sequence shown here is derived from an EMBL/GenBank/DDBJ whole genome shotgun (WGS) entry which is preliminary data.</text>
</comment>
<dbReference type="SUPFAM" id="SSF103481">
    <property type="entry name" value="Multidrug resistance efflux transporter EmrE"/>
    <property type="match status" value="1"/>
</dbReference>
<accession>A0A2P6MRD8</accession>
<evidence type="ECO:0000313" key="7">
    <source>
        <dbReference type="EMBL" id="PRP74270.1"/>
    </source>
</evidence>
<evidence type="ECO:0000313" key="8">
    <source>
        <dbReference type="Proteomes" id="UP000241769"/>
    </source>
</evidence>
<feature type="transmembrane region" description="Helical" evidence="5">
    <location>
        <begin position="156"/>
        <end position="173"/>
    </location>
</feature>
<dbReference type="PANTHER" id="PTHR11132">
    <property type="entry name" value="SOLUTE CARRIER FAMILY 35"/>
    <property type="match status" value="1"/>
</dbReference>
<evidence type="ECO:0000256" key="3">
    <source>
        <dbReference type="ARBA" id="ARBA00022989"/>
    </source>
</evidence>
<evidence type="ECO:0000259" key="6">
    <source>
        <dbReference type="Pfam" id="PF03151"/>
    </source>
</evidence>
<feature type="transmembrane region" description="Helical" evidence="5">
    <location>
        <begin position="179"/>
        <end position="198"/>
    </location>
</feature>
<keyword evidence="3 5" id="KW-1133">Transmembrane helix</keyword>
<feature type="transmembrane region" description="Helical" evidence="5">
    <location>
        <begin position="65"/>
        <end position="84"/>
    </location>
</feature>
<dbReference type="InterPro" id="IPR050186">
    <property type="entry name" value="TPT_transporter"/>
</dbReference>
<dbReference type="EMBL" id="MDYQ01000479">
    <property type="protein sequence ID" value="PRP74270.1"/>
    <property type="molecule type" value="Genomic_DNA"/>
</dbReference>
<protein>
    <recommendedName>
        <fullName evidence="6">Sugar phosphate transporter domain-containing protein</fullName>
    </recommendedName>
</protein>
<reference evidence="7 8" key="1">
    <citation type="journal article" date="2018" name="Genome Biol. Evol.">
        <title>Multiple Roots of Fruiting Body Formation in Amoebozoa.</title>
        <authorList>
            <person name="Hillmann F."/>
            <person name="Forbes G."/>
            <person name="Novohradska S."/>
            <person name="Ferling I."/>
            <person name="Riege K."/>
            <person name="Groth M."/>
            <person name="Westermann M."/>
            <person name="Marz M."/>
            <person name="Spaller T."/>
            <person name="Winckler T."/>
            <person name="Schaap P."/>
            <person name="Glockner G."/>
        </authorList>
    </citation>
    <scope>NUCLEOTIDE SEQUENCE [LARGE SCALE GENOMIC DNA]</scope>
    <source>
        <strain evidence="7 8">Jena</strain>
    </source>
</reference>
<feature type="transmembrane region" description="Helical" evidence="5">
    <location>
        <begin position="219"/>
        <end position="237"/>
    </location>
</feature>
<sequence>MRDTKINIDEEENNKKAISMSSPTLASLSSNPNYLPTIACLLYSLASISMTLSNKAMFQTFHFNFPIFTLMWQNVFTIALMYVLERLGYITFKELKKDIAQVWLPVNLLFILMLVSGAYAIKFLTVPMITVFKNLSTVMTTYADAHVTNQEVPQPIAISCLLIVLSSIAAGYSDLSFNLTGYLVMGFNCVITTAYLIYMKSVSSRNPATKNYLDSWTMTYYNSVISLPFLLPLAWSFGETVNLQADLASRNEDLSFWTFMLWMGFIGLGMSACSLWAMKTTNPSTYGIVGSLNKIPLAIAGVAFFNVPLTPLSAASILLGLGAGILYSWAKTQAAKQPPPPPPPSSEEA</sequence>
<keyword evidence="4 5" id="KW-0472">Membrane</keyword>
<feature type="transmembrane region" description="Helical" evidence="5">
    <location>
        <begin position="257"/>
        <end position="278"/>
    </location>
</feature>
<organism evidence="7 8">
    <name type="scientific">Planoprotostelium fungivorum</name>
    <dbReference type="NCBI Taxonomy" id="1890364"/>
    <lineage>
        <taxon>Eukaryota</taxon>
        <taxon>Amoebozoa</taxon>
        <taxon>Evosea</taxon>
        <taxon>Variosea</taxon>
        <taxon>Cavosteliida</taxon>
        <taxon>Cavosteliaceae</taxon>
        <taxon>Planoprotostelium</taxon>
    </lineage>
</organism>
<evidence type="ECO:0000256" key="4">
    <source>
        <dbReference type="ARBA" id="ARBA00023136"/>
    </source>
</evidence>
<dbReference type="AlphaFoldDB" id="A0A2P6MRD8"/>
<proteinExistence type="predicted"/>
<dbReference type="InterPro" id="IPR004853">
    <property type="entry name" value="Sugar_P_trans_dom"/>
</dbReference>
<evidence type="ECO:0000256" key="1">
    <source>
        <dbReference type="ARBA" id="ARBA00004141"/>
    </source>
</evidence>
<keyword evidence="2 5" id="KW-0812">Transmembrane</keyword>
<dbReference type="Proteomes" id="UP000241769">
    <property type="component" value="Unassembled WGS sequence"/>
</dbReference>
<feature type="transmembrane region" description="Helical" evidence="5">
    <location>
        <begin position="104"/>
        <end position="124"/>
    </location>
</feature>
<feature type="domain" description="Sugar phosphate transporter" evidence="6">
    <location>
        <begin position="39"/>
        <end position="328"/>
    </location>
</feature>